<dbReference type="GO" id="GO:0016020">
    <property type="term" value="C:membrane"/>
    <property type="evidence" value="ECO:0007669"/>
    <property type="project" value="UniProtKB-SubCell"/>
</dbReference>
<dbReference type="Proteomes" id="UP000265080">
    <property type="component" value="Chromosome 7"/>
</dbReference>
<comment type="subcellular location">
    <subcellularLocation>
        <location evidence="1 11">Membrane</location>
        <topology evidence="1 11">Single-pass type I membrane protein</topology>
    </subcellularLocation>
</comment>
<dbReference type="InterPro" id="IPR027789">
    <property type="entry name" value="Syndecan/Neurexin_dom"/>
</dbReference>
<sequence length="272" mass="29707">MRNLCLLFLVGLATGSISEKLFVLSQSSTADDLYIEGRTSGDLPIDDEDGEDDGSGSGSGDYPFRDIADKEEQLKRFFNFSREMLPLQPQPTDSAHNPPTTAADPATTVKDTETTPFILPDGDKEVPGIGPTADWFAHDPTATPPSETTTAELSTDVTATEDADEDKWDNTLPVDEDLNRMVVDDVYAIGGRDSRRNEINSAEEVTSENLWERTEVLAAVIACGVVGFLCAVFLLLLLAYRMKKKDEGSYDLGDNKLSSTGYQKAPTKEFYA</sequence>
<evidence type="ECO:0000256" key="14">
    <source>
        <dbReference type="SAM" id="SignalP"/>
    </source>
</evidence>
<feature type="transmembrane region" description="Helical" evidence="13">
    <location>
        <begin position="216"/>
        <end position="240"/>
    </location>
</feature>
<dbReference type="GO" id="GO:0016477">
    <property type="term" value="P:cell migration"/>
    <property type="evidence" value="ECO:0007669"/>
    <property type="project" value="TreeGrafter"/>
</dbReference>
<feature type="signal peptide" evidence="14">
    <location>
        <begin position="1"/>
        <end position="18"/>
    </location>
</feature>
<evidence type="ECO:0000256" key="8">
    <source>
        <dbReference type="ARBA" id="ARBA00023136"/>
    </source>
</evidence>
<comment type="similarity">
    <text evidence="3">Belongs to the neurexin family.</text>
</comment>
<organism evidence="16 17">
    <name type="scientific">Amphiprion percula</name>
    <name type="common">Orange clownfish</name>
    <name type="synonym">Lutjanus percula</name>
    <dbReference type="NCBI Taxonomy" id="161767"/>
    <lineage>
        <taxon>Eukaryota</taxon>
        <taxon>Metazoa</taxon>
        <taxon>Chordata</taxon>
        <taxon>Craniata</taxon>
        <taxon>Vertebrata</taxon>
        <taxon>Euteleostomi</taxon>
        <taxon>Actinopterygii</taxon>
        <taxon>Neopterygii</taxon>
        <taxon>Teleostei</taxon>
        <taxon>Neoteleostei</taxon>
        <taxon>Acanthomorphata</taxon>
        <taxon>Ovalentaria</taxon>
        <taxon>Pomacentridae</taxon>
        <taxon>Amphiprion</taxon>
    </lineage>
</organism>
<feature type="region of interest" description="Disordered" evidence="12">
    <location>
        <begin position="86"/>
        <end position="107"/>
    </location>
</feature>
<dbReference type="OMA" id="LYIEEPG"/>
<evidence type="ECO:0000256" key="7">
    <source>
        <dbReference type="ARBA" id="ARBA00022989"/>
    </source>
</evidence>
<protein>
    <recommendedName>
        <fullName evidence="11">Syndecan</fullName>
    </recommendedName>
</protein>
<reference evidence="16" key="2">
    <citation type="submission" date="2025-08" db="UniProtKB">
        <authorList>
            <consortium name="Ensembl"/>
        </authorList>
    </citation>
    <scope>IDENTIFICATION</scope>
</reference>
<dbReference type="PANTHER" id="PTHR10915:SF6">
    <property type="entry name" value="SYNDECAN-2"/>
    <property type="match status" value="1"/>
</dbReference>
<dbReference type="GO" id="GO:0009986">
    <property type="term" value="C:cell surface"/>
    <property type="evidence" value="ECO:0007669"/>
    <property type="project" value="TreeGrafter"/>
</dbReference>
<keyword evidence="4 11" id="KW-0812">Transmembrane</keyword>
<evidence type="ECO:0000256" key="10">
    <source>
        <dbReference type="ARBA" id="ARBA00023207"/>
    </source>
</evidence>
<dbReference type="GeneTree" id="ENSGT00940000157222"/>
<feature type="region of interest" description="Disordered" evidence="12">
    <location>
        <begin position="38"/>
        <end position="65"/>
    </location>
</feature>
<keyword evidence="9 11" id="KW-0325">Glycoprotein</keyword>
<proteinExistence type="inferred from homology"/>
<keyword evidence="7 13" id="KW-1133">Transmembrane helix</keyword>
<evidence type="ECO:0000256" key="11">
    <source>
        <dbReference type="RuleBase" id="RU000649"/>
    </source>
</evidence>
<dbReference type="PROSITE" id="PS00964">
    <property type="entry name" value="SYNDECAN"/>
    <property type="match status" value="1"/>
</dbReference>
<evidence type="ECO:0000313" key="17">
    <source>
        <dbReference type="Proteomes" id="UP000265080"/>
    </source>
</evidence>
<keyword evidence="17" id="KW-1185">Reference proteome</keyword>
<dbReference type="Pfam" id="PF01034">
    <property type="entry name" value="Syndecan"/>
    <property type="match status" value="1"/>
</dbReference>
<evidence type="ECO:0000256" key="5">
    <source>
        <dbReference type="ARBA" id="ARBA00022729"/>
    </source>
</evidence>
<evidence type="ECO:0000259" key="15">
    <source>
        <dbReference type="Pfam" id="PF01034"/>
    </source>
</evidence>
<dbReference type="InterPro" id="IPR030479">
    <property type="entry name" value="Syndecan_CS"/>
</dbReference>
<comment type="function">
    <text evidence="11">Cell surface proteoglycan.</text>
</comment>
<feature type="chain" id="PRO_5017960586" description="Syndecan" evidence="14">
    <location>
        <begin position="19"/>
        <end position="272"/>
    </location>
</feature>
<evidence type="ECO:0000256" key="3">
    <source>
        <dbReference type="ARBA" id="ARBA00010241"/>
    </source>
</evidence>
<keyword evidence="6 11" id="KW-0654">Proteoglycan</keyword>
<dbReference type="AlphaFoldDB" id="A0A3P8TRT1"/>
<evidence type="ECO:0000256" key="4">
    <source>
        <dbReference type="ARBA" id="ARBA00022692"/>
    </source>
</evidence>
<evidence type="ECO:0000256" key="9">
    <source>
        <dbReference type="ARBA" id="ARBA00023180"/>
    </source>
</evidence>
<keyword evidence="8 13" id="KW-0472">Membrane</keyword>
<evidence type="ECO:0000256" key="13">
    <source>
        <dbReference type="SAM" id="Phobius"/>
    </source>
</evidence>
<evidence type="ECO:0000256" key="12">
    <source>
        <dbReference type="SAM" id="MobiDB-lite"/>
    </source>
</evidence>
<dbReference type="InterPro" id="IPR001050">
    <property type="entry name" value="Syndecan"/>
</dbReference>
<keyword evidence="10 11" id="KW-0357">Heparan sulfate</keyword>
<feature type="compositionally biased region" description="Acidic residues" evidence="12">
    <location>
        <begin position="44"/>
        <end position="54"/>
    </location>
</feature>
<evidence type="ECO:0000256" key="1">
    <source>
        <dbReference type="ARBA" id="ARBA00004479"/>
    </source>
</evidence>
<accession>A0A3P8TRT1</accession>
<reference evidence="16 17" key="1">
    <citation type="submission" date="2018-03" db="EMBL/GenBank/DDBJ databases">
        <title>Finding Nemo's genes: A chromosome-scale reference assembly of the genome of the orange clownfish Amphiprion percula.</title>
        <authorList>
            <person name="Lehmann R."/>
        </authorList>
    </citation>
    <scope>NUCLEOTIDE SEQUENCE</scope>
</reference>
<evidence type="ECO:0000313" key="16">
    <source>
        <dbReference type="Ensembl" id="ENSAPEP00000027749.1"/>
    </source>
</evidence>
<feature type="compositionally biased region" description="Low complexity" evidence="12">
    <location>
        <begin position="98"/>
        <end position="107"/>
    </location>
</feature>
<dbReference type="STRING" id="161767.ENSAPEP00000027749"/>
<feature type="domain" description="Syndecan/Neurexin" evidence="15">
    <location>
        <begin position="209"/>
        <end position="270"/>
    </location>
</feature>
<reference evidence="16" key="3">
    <citation type="submission" date="2025-09" db="UniProtKB">
        <authorList>
            <consortium name="Ensembl"/>
        </authorList>
    </citation>
    <scope>IDENTIFICATION</scope>
</reference>
<dbReference type="Ensembl" id="ENSAPET00000028484.1">
    <property type="protein sequence ID" value="ENSAPEP00000027749.1"/>
    <property type="gene ID" value="ENSAPEG00000019705.1"/>
</dbReference>
<dbReference type="PANTHER" id="PTHR10915">
    <property type="entry name" value="SYNDECAN"/>
    <property type="match status" value="1"/>
</dbReference>
<evidence type="ECO:0000256" key="6">
    <source>
        <dbReference type="ARBA" id="ARBA00022974"/>
    </source>
</evidence>
<evidence type="ECO:0000256" key="2">
    <source>
        <dbReference type="ARBA" id="ARBA00005343"/>
    </source>
</evidence>
<comment type="similarity">
    <text evidence="2 11">Belongs to the syndecan proteoglycan family.</text>
</comment>
<name>A0A3P8TRT1_AMPPE</name>
<keyword evidence="5 14" id="KW-0732">Signal</keyword>